<dbReference type="FunFam" id="1.10.510.10:FF:001023">
    <property type="entry name" value="Os07g0541700 protein"/>
    <property type="match status" value="1"/>
</dbReference>
<protein>
    <recommendedName>
        <fullName evidence="1">non-specific serine/threonine protein kinase</fullName>
        <ecNumber evidence="1">2.7.11.1</ecNumber>
    </recommendedName>
</protein>
<evidence type="ECO:0000256" key="8">
    <source>
        <dbReference type="ARBA" id="ARBA00048679"/>
    </source>
</evidence>
<evidence type="ECO:0000256" key="2">
    <source>
        <dbReference type="ARBA" id="ARBA00022527"/>
    </source>
</evidence>
<dbReference type="Pfam" id="PF07714">
    <property type="entry name" value="PK_Tyr_Ser-Thr"/>
    <property type="match status" value="1"/>
</dbReference>
<keyword evidence="3" id="KW-0808">Transferase</keyword>
<proteinExistence type="predicted"/>
<dbReference type="Gene3D" id="1.10.510.10">
    <property type="entry name" value="Transferase(Phosphotransferase) domain 1"/>
    <property type="match status" value="2"/>
</dbReference>
<dbReference type="InterPro" id="IPR000719">
    <property type="entry name" value="Prot_kinase_dom"/>
</dbReference>
<feature type="signal peptide" evidence="10">
    <location>
        <begin position="1"/>
        <end position="25"/>
    </location>
</feature>
<dbReference type="EMBL" id="JARAOO010000014">
    <property type="protein sequence ID" value="KAJ7944350.1"/>
    <property type="molecule type" value="Genomic_DNA"/>
</dbReference>
<dbReference type="GO" id="GO:0005524">
    <property type="term" value="F:ATP binding"/>
    <property type="evidence" value="ECO:0007669"/>
    <property type="project" value="UniProtKB-KW"/>
</dbReference>
<comment type="caution">
    <text evidence="12">The sequence shown here is derived from an EMBL/GenBank/DDBJ whole genome shotgun (WGS) entry which is preliminary data.</text>
</comment>
<accession>A0AAD7KSW3</accession>
<dbReference type="AlphaFoldDB" id="A0AAD7KSW3"/>
<dbReference type="InterPro" id="IPR008266">
    <property type="entry name" value="Tyr_kinase_AS"/>
</dbReference>
<dbReference type="PROSITE" id="PS50011">
    <property type="entry name" value="PROTEIN_KINASE_DOM"/>
    <property type="match status" value="1"/>
</dbReference>
<evidence type="ECO:0000256" key="10">
    <source>
        <dbReference type="SAM" id="SignalP"/>
    </source>
</evidence>
<evidence type="ECO:0000256" key="7">
    <source>
        <dbReference type="ARBA" id="ARBA00047899"/>
    </source>
</evidence>
<comment type="catalytic activity">
    <reaction evidence="8">
        <text>L-seryl-[protein] + ATP = O-phospho-L-seryl-[protein] + ADP + H(+)</text>
        <dbReference type="Rhea" id="RHEA:17989"/>
        <dbReference type="Rhea" id="RHEA-COMP:9863"/>
        <dbReference type="Rhea" id="RHEA-COMP:11604"/>
        <dbReference type="ChEBI" id="CHEBI:15378"/>
        <dbReference type="ChEBI" id="CHEBI:29999"/>
        <dbReference type="ChEBI" id="CHEBI:30616"/>
        <dbReference type="ChEBI" id="CHEBI:83421"/>
        <dbReference type="ChEBI" id="CHEBI:456216"/>
        <dbReference type="EC" id="2.7.11.1"/>
    </reaction>
</comment>
<evidence type="ECO:0000259" key="11">
    <source>
        <dbReference type="PROSITE" id="PS50011"/>
    </source>
</evidence>
<keyword evidence="13" id="KW-1185">Reference proteome</keyword>
<dbReference type="InterPro" id="IPR056561">
    <property type="entry name" value="NFP_LYK_LysM1"/>
</dbReference>
<dbReference type="SUPFAM" id="SSF56112">
    <property type="entry name" value="Protein kinase-like (PK-like)"/>
    <property type="match status" value="1"/>
</dbReference>
<dbReference type="PANTHER" id="PTHR45927:SF2">
    <property type="entry name" value="SERINE_THREONINE RECEPTOR-LIKE KINASE NFP"/>
    <property type="match status" value="1"/>
</dbReference>
<dbReference type="GO" id="GO:0004713">
    <property type="term" value="F:protein tyrosine kinase activity"/>
    <property type="evidence" value="ECO:0007669"/>
    <property type="project" value="InterPro"/>
</dbReference>
<keyword evidence="6" id="KW-0067">ATP-binding</keyword>
<dbReference type="InterPro" id="IPR052611">
    <property type="entry name" value="Plant_RLK_LysM"/>
</dbReference>
<dbReference type="PROSITE" id="PS00109">
    <property type="entry name" value="PROTEIN_KINASE_TYR"/>
    <property type="match status" value="1"/>
</dbReference>
<gene>
    <name evidence="12" type="ORF">O6P43_033758</name>
</gene>
<dbReference type="InterPro" id="IPR001245">
    <property type="entry name" value="Ser-Thr/Tyr_kinase_cat_dom"/>
</dbReference>
<dbReference type="Proteomes" id="UP001163823">
    <property type="component" value="Chromosome 14"/>
</dbReference>
<evidence type="ECO:0000256" key="1">
    <source>
        <dbReference type="ARBA" id="ARBA00012513"/>
    </source>
</evidence>
<dbReference type="Pfam" id="PF23457">
    <property type="entry name" value="LysM2_NFP"/>
    <property type="match status" value="1"/>
</dbReference>
<evidence type="ECO:0000256" key="3">
    <source>
        <dbReference type="ARBA" id="ARBA00022679"/>
    </source>
</evidence>
<keyword evidence="9" id="KW-0812">Transmembrane</keyword>
<dbReference type="Pfam" id="PF23446">
    <property type="entry name" value="LysM1_NFP_LYK"/>
    <property type="match status" value="1"/>
</dbReference>
<feature type="transmembrane region" description="Helical" evidence="9">
    <location>
        <begin position="245"/>
        <end position="270"/>
    </location>
</feature>
<dbReference type="InterPro" id="IPR059143">
    <property type="entry name" value="NFP_LysM2"/>
</dbReference>
<evidence type="ECO:0000313" key="13">
    <source>
        <dbReference type="Proteomes" id="UP001163823"/>
    </source>
</evidence>
<comment type="catalytic activity">
    <reaction evidence="7">
        <text>L-threonyl-[protein] + ATP = O-phospho-L-threonyl-[protein] + ADP + H(+)</text>
        <dbReference type="Rhea" id="RHEA:46608"/>
        <dbReference type="Rhea" id="RHEA-COMP:11060"/>
        <dbReference type="Rhea" id="RHEA-COMP:11605"/>
        <dbReference type="ChEBI" id="CHEBI:15378"/>
        <dbReference type="ChEBI" id="CHEBI:30013"/>
        <dbReference type="ChEBI" id="CHEBI:30616"/>
        <dbReference type="ChEBI" id="CHEBI:61977"/>
        <dbReference type="ChEBI" id="CHEBI:456216"/>
        <dbReference type="EC" id="2.7.11.1"/>
    </reaction>
</comment>
<organism evidence="12 13">
    <name type="scientific">Quillaja saponaria</name>
    <name type="common">Soap bark tree</name>
    <dbReference type="NCBI Taxonomy" id="32244"/>
    <lineage>
        <taxon>Eukaryota</taxon>
        <taxon>Viridiplantae</taxon>
        <taxon>Streptophyta</taxon>
        <taxon>Embryophyta</taxon>
        <taxon>Tracheophyta</taxon>
        <taxon>Spermatophyta</taxon>
        <taxon>Magnoliopsida</taxon>
        <taxon>eudicotyledons</taxon>
        <taxon>Gunneridae</taxon>
        <taxon>Pentapetalae</taxon>
        <taxon>rosids</taxon>
        <taxon>fabids</taxon>
        <taxon>Fabales</taxon>
        <taxon>Quillajaceae</taxon>
        <taxon>Quillaja</taxon>
    </lineage>
</organism>
<evidence type="ECO:0000256" key="5">
    <source>
        <dbReference type="ARBA" id="ARBA00022777"/>
    </source>
</evidence>
<dbReference type="EC" id="2.7.11.1" evidence="1"/>
<dbReference type="InterPro" id="IPR020635">
    <property type="entry name" value="Tyr_kinase_cat_dom"/>
</dbReference>
<keyword evidence="12" id="KW-0675">Receptor</keyword>
<dbReference type="InterPro" id="IPR011009">
    <property type="entry name" value="Kinase-like_dom_sf"/>
</dbReference>
<reference evidence="12" key="1">
    <citation type="journal article" date="2023" name="Science">
        <title>Elucidation of the pathway for biosynthesis of saponin adjuvants from the soapbark tree.</title>
        <authorList>
            <person name="Reed J."/>
            <person name="Orme A."/>
            <person name="El-Demerdash A."/>
            <person name="Owen C."/>
            <person name="Martin L.B.B."/>
            <person name="Misra R.C."/>
            <person name="Kikuchi S."/>
            <person name="Rejzek M."/>
            <person name="Martin A.C."/>
            <person name="Harkess A."/>
            <person name="Leebens-Mack J."/>
            <person name="Louveau T."/>
            <person name="Stephenson M.J."/>
            <person name="Osbourn A."/>
        </authorList>
    </citation>
    <scope>NUCLEOTIDE SEQUENCE</scope>
    <source>
        <strain evidence="12">S10</strain>
    </source>
</reference>
<dbReference type="InterPro" id="IPR059144">
    <property type="entry name" value="NFP_LysM3"/>
</dbReference>
<evidence type="ECO:0000256" key="6">
    <source>
        <dbReference type="ARBA" id="ARBA00022840"/>
    </source>
</evidence>
<keyword evidence="2" id="KW-0723">Serine/threonine-protein kinase</keyword>
<sequence>MAIFLLPYQALFVLSMLFTIAHIPAQSPPNITDFSCPADSPSPCDTYVTYFAQSPDLLRLGNISDIFDVSPLSIARASNLVSEDMKLIPGQLLLVPISCGCTGNRSFSNTTYEMKKGDSYYLVSIGSFQNLTNWSAVQDLNPHINPNLVPVGTKIIFPLFCRCPSKAQLAEGIKYLITHVWQPFDDVSQLAAKFNVSAANILNENNFQNNFSSAVNSPILIPVARLPTLAQPHSVENNKESKHPWTIVGISLGCGLLIVLLVILLIYVYLLKLKKEKNTSGGNNTSLETADKLLSGVSGYVGKPKVYDINVIMEATMNLNELYKIGGSVYRAKIDGHLLAVKKVKEDVTEELKILQKVNHANLVKLMGISSDAEGNFFLVYEYTENGSLDELLRSGASASSSSVAFLSWKQRLQIALDVATGLQYMHEHTQPRIVHRDIRTSNILLDSKFKAKIANFSMARPSTNPVMPKIDAFAFGVVLLELLSGKKSMTTKENGEVVMLWKDIKGILDFEEKKEERLRKWMDPNLGNSYPIDGALSLATMAVACTVDKSLSRPSMADIVLGLSVLTQSAPGKLERSWTIDAEDTQTISPVKAR</sequence>
<keyword evidence="10" id="KW-0732">Signal</keyword>
<evidence type="ECO:0000313" key="12">
    <source>
        <dbReference type="EMBL" id="KAJ7944350.1"/>
    </source>
</evidence>
<feature type="domain" description="Protein kinase" evidence="11">
    <location>
        <begin position="287"/>
        <end position="567"/>
    </location>
</feature>
<dbReference type="PANTHER" id="PTHR45927">
    <property type="entry name" value="LYSM-DOMAIN RECEPTOR-LIKE KINASE-RELATED"/>
    <property type="match status" value="1"/>
</dbReference>
<evidence type="ECO:0000256" key="4">
    <source>
        <dbReference type="ARBA" id="ARBA00022741"/>
    </source>
</evidence>
<evidence type="ECO:0000256" key="9">
    <source>
        <dbReference type="SAM" id="Phobius"/>
    </source>
</evidence>
<dbReference type="KEGG" id="qsa:O6P43_033758"/>
<keyword evidence="9" id="KW-0472">Membrane</keyword>
<feature type="chain" id="PRO_5041898928" description="non-specific serine/threonine protein kinase" evidence="10">
    <location>
        <begin position="26"/>
        <end position="595"/>
    </location>
</feature>
<name>A0AAD7KSW3_QUISA</name>
<keyword evidence="5 12" id="KW-0418">Kinase</keyword>
<keyword evidence="4" id="KW-0547">Nucleotide-binding</keyword>
<keyword evidence="9" id="KW-1133">Transmembrane helix</keyword>
<dbReference type="SMART" id="SM00219">
    <property type="entry name" value="TyrKc"/>
    <property type="match status" value="1"/>
</dbReference>
<dbReference type="GO" id="GO:0004674">
    <property type="term" value="F:protein serine/threonine kinase activity"/>
    <property type="evidence" value="ECO:0007669"/>
    <property type="project" value="UniProtKB-KW"/>
</dbReference>
<dbReference type="Pfam" id="PF23462">
    <property type="entry name" value="LysM3_NFP"/>
    <property type="match status" value="1"/>
</dbReference>
<dbReference type="Gene3D" id="3.30.200.20">
    <property type="entry name" value="Phosphorylase Kinase, domain 1"/>
    <property type="match status" value="1"/>
</dbReference>